<evidence type="ECO:0000256" key="2">
    <source>
        <dbReference type="SAM" id="Phobius"/>
    </source>
</evidence>
<feature type="compositionally biased region" description="Acidic residues" evidence="1">
    <location>
        <begin position="269"/>
        <end position="281"/>
    </location>
</feature>
<evidence type="ECO:0000313" key="4">
    <source>
        <dbReference type="Proteomes" id="UP000807716"/>
    </source>
</evidence>
<organism evidence="3 4">
    <name type="scientific">Actinomortierella ambigua</name>
    <dbReference type="NCBI Taxonomy" id="1343610"/>
    <lineage>
        <taxon>Eukaryota</taxon>
        <taxon>Fungi</taxon>
        <taxon>Fungi incertae sedis</taxon>
        <taxon>Mucoromycota</taxon>
        <taxon>Mortierellomycotina</taxon>
        <taxon>Mortierellomycetes</taxon>
        <taxon>Mortierellales</taxon>
        <taxon>Mortierellaceae</taxon>
        <taxon>Actinomortierella</taxon>
    </lineage>
</organism>
<keyword evidence="4" id="KW-1185">Reference proteome</keyword>
<dbReference type="Proteomes" id="UP000807716">
    <property type="component" value="Unassembled WGS sequence"/>
</dbReference>
<keyword evidence="2" id="KW-1133">Transmembrane helix</keyword>
<feature type="region of interest" description="Disordered" evidence="1">
    <location>
        <begin position="269"/>
        <end position="382"/>
    </location>
</feature>
<comment type="caution">
    <text evidence="3">The sequence shown here is derived from an EMBL/GenBank/DDBJ whole genome shotgun (WGS) entry which is preliminary data.</text>
</comment>
<feature type="compositionally biased region" description="Basic and acidic residues" evidence="1">
    <location>
        <begin position="348"/>
        <end position="361"/>
    </location>
</feature>
<dbReference type="OrthoDB" id="2446960at2759"/>
<feature type="compositionally biased region" description="Basic and acidic residues" evidence="1">
    <location>
        <begin position="136"/>
        <end position="145"/>
    </location>
</feature>
<feature type="compositionally biased region" description="Basic residues" evidence="1">
    <location>
        <begin position="10"/>
        <end position="20"/>
    </location>
</feature>
<proteinExistence type="predicted"/>
<dbReference type="AlphaFoldDB" id="A0A9P6QAD3"/>
<protein>
    <submittedName>
        <fullName evidence="3">Uncharacterized protein</fullName>
    </submittedName>
</protein>
<gene>
    <name evidence="3" type="ORF">DFQ27_001526</name>
</gene>
<accession>A0A9P6QAD3</accession>
<name>A0A9P6QAD3_9FUNG</name>
<keyword evidence="2" id="KW-0812">Transmembrane</keyword>
<reference evidence="3" key="1">
    <citation type="journal article" date="2020" name="Fungal Divers.">
        <title>Resolving the Mortierellaceae phylogeny through synthesis of multi-gene phylogenetics and phylogenomics.</title>
        <authorList>
            <person name="Vandepol N."/>
            <person name="Liber J."/>
            <person name="Desiro A."/>
            <person name="Na H."/>
            <person name="Kennedy M."/>
            <person name="Barry K."/>
            <person name="Grigoriev I.V."/>
            <person name="Miller A.N."/>
            <person name="O'Donnell K."/>
            <person name="Stajich J.E."/>
            <person name="Bonito G."/>
        </authorList>
    </citation>
    <scope>NUCLEOTIDE SEQUENCE</scope>
    <source>
        <strain evidence="3">BC1065</strain>
    </source>
</reference>
<keyword evidence="2" id="KW-0472">Membrane</keyword>
<sequence length="382" mass="41963">MGVAVTPPRHLPHSPVRHHQSPSLDLFPNDVHASNFIDDKRVPPPAGGHMGTLSLSVPIFITLVFVLIVLATMGIAHCLYRRYARNLERAFGIHNNNNNNQVVGSYTWRFSNYNDVSDEGGLGGDGRGRGRGRGRGHQDPTERDQLLGNDDINDDGSDPQFQEQRRRSTSYYDANRSRSAAPVAIQTDMRGRPISTWSTASSVAAQRGEELSRWSKRRDELIAQYGQGKVLLASGGSGSSSLLHQQHQQYNTNSVYYNSLTEGPEDIVQEEDEEQQQDEQEQGQGGRGGGAGGKEGGASEQRNHTGGSDAAKAMSQNKEEDRHRQQVLHGEYSALEQEQLMEALQQMKHYEHDTTFGREPAEAPGSALVSSSSTEYGTGILP</sequence>
<evidence type="ECO:0000256" key="1">
    <source>
        <dbReference type="SAM" id="MobiDB-lite"/>
    </source>
</evidence>
<dbReference type="EMBL" id="JAAAJB010000151">
    <property type="protein sequence ID" value="KAG0263993.1"/>
    <property type="molecule type" value="Genomic_DNA"/>
</dbReference>
<feature type="compositionally biased region" description="Low complexity" evidence="1">
    <location>
        <begin position="334"/>
        <end position="347"/>
    </location>
</feature>
<feature type="transmembrane region" description="Helical" evidence="2">
    <location>
        <begin position="59"/>
        <end position="80"/>
    </location>
</feature>
<feature type="region of interest" description="Disordered" evidence="1">
    <location>
        <begin position="1"/>
        <end position="24"/>
    </location>
</feature>
<feature type="compositionally biased region" description="Gly residues" evidence="1">
    <location>
        <begin position="283"/>
        <end position="296"/>
    </location>
</feature>
<evidence type="ECO:0000313" key="3">
    <source>
        <dbReference type="EMBL" id="KAG0263993.1"/>
    </source>
</evidence>
<feature type="region of interest" description="Disordered" evidence="1">
    <location>
        <begin position="119"/>
        <end position="179"/>
    </location>
</feature>